<proteinExistence type="predicted"/>
<dbReference type="GO" id="GO:0005737">
    <property type="term" value="C:cytoplasm"/>
    <property type="evidence" value="ECO:0007669"/>
    <property type="project" value="TreeGrafter"/>
</dbReference>
<reference evidence="3 4" key="1">
    <citation type="submission" date="2019-11" db="EMBL/GenBank/DDBJ databases">
        <title>Comparative genomics of hydrocarbon-degrading Desulfosarcina strains.</title>
        <authorList>
            <person name="Watanabe M."/>
            <person name="Kojima H."/>
            <person name="Fukui M."/>
        </authorList>
    </citation>
    <scope>NUCLEOTIDE SEQUENCE [LARGE SCALE GENOMIC DNA]</scope>
    <source>
        <strain evidence="3 4">PP31</strain>
    </source>
</reference>
<dbReference type="SUPFAM" id="SSF51430">
    <property type="entry name" value="NAD(P)-linked oxidoreductase"/>
    <property type="match status" value="1"/>
</dbReference>
<dbReference type="InterPro" id="IPR023210">
    <property type="entry name" value="NADP_OxRdtase_dom"/>
</dbReference>
<dbReference type="OrthoDB" id="5328358at2"/>
<keyword evidence="4" id="KW-1185">Reference proteome</keyword>
<dbReference type="CDD" id="cd19076">
    <property type="entry name" value="AKR_AKR13A_13D"/>
    <property type="match status" value="1"/>
</dbReference>
<evidence type="ECO:0000256" key="1">
    <source>
        <dbReference type="ARBA" id="ARBA00023002"/>
    </source>
</evidence>
<dbReference type="InterPro" id="IPR036812">
    <property type="entry name" value="NAD(P)_OxRdtase_dom_sf"/>
</dbReference>
<evidence type="ECO:0000313" key="3">
    <source>
        <dbReference type="EMBL" id="BBO76620.1"/>
    </source>
</evidence>
<dbReference type="KEGG" id="dwd:DSCW_40370"/>
<dbReference type="Pfam" id="PF00248">
    <property type="entry name" value="Aldo_ket_red"/>
    <property type="match status" value="1"/>
</dbReference>
<evidence type="ECO:0000313" key="4">
    <source>
        <dbReference type="Proteomes" id="UP000427769"/>
    </source>
</evidence>
<dbReference type="Gene3D" id="3.20.20.100">
    <property type="entry name" value="NADP-dependent oxidoreductase domain"/>
    <property type="match status" value="1"/>
</dbReference>
<dbReference type="InterPro" id="IPR020471">
    <property type="entry name" value="AKR"/>
</dbReference>
<accession>A0A5K7Z791</accession>
<dbReference type="PANTHER" id="PTHR43625">
    <property type="entry name" value="AFLATOXIN B1 ALDEHYDE REDUCTASE"/>
    <property type="match status" value="1"/>
</dbReference>
<dbReference type="AlphaFoldDB" id="A0A5K7Z791"/>
<protein>
    <submittedName>
        <fullName evidence="3">Oxidoreductase</fullName>
    </submittedName>
</protein>
<dbReference type="PANTHER" id="PTHR43625:SF40">
    <property type="entry name" value="ALDO-KETO REDUCTASE YAKC [NADP(+)]"/>
    <property type="match status" value="1"/>
</dbReference>
<sequence length="325" mass="36142">MQRRWLGNHSLEVSSIGLGCWGMSHAYGPADEKESLATLSSALDMGINFFDTADVYGDGHNECLIAKALRHHRKDVVIATKFGFVGDEHGKVSVCGRPDYVITACEKSLQRLGIETIDLYYLHRRDPDVPIEETVGAMADLVVSGKVRYIGLSEVSAETLLRAHKIHPVTALQSEHSLWHRDVEKTLLPRCRELNVSLIPYCPLGRGYLTGTVKSLADLAEGDYRRGIPRFKNDAMARNQQLVERLKRLSRQSGHTPAQLSLAWLLAKSPSIVPIPGMKRRRYLKENAAAAGIQLSQALMDELDALGRQVSGERHNAQNLLFVDQ</sequence>
<dbReference type="EMBL" id="AP021875">
    <property type="protein sequence ID" value="BBO76620.1"/>
    <property type="molecule type" value="Genomic_DNA"/>
</dbReference>
<dbReference type="Proteomes" id="UP000427769">
    <property type="component" value="Chromosome"/>
</dbReference>
<dbReference type="InterPro" id="IPR050791">
    <property type="entry name" value="Aldo-Keto_reductase"/>
</dbReference>
<dbReference type="GO" id="GO:0016491">
    <property type="term" value="F:oxidoreductase activity"/>
    <property type="evidence" value="ECO:0007669"/>
    <property type="project" value="UniProtKB-KW"/>
</dbReference>
<keyword evidence="1" id="KW-0560">Oxidoreductase</keyword>
<evidence type="ECO:0000259" key="2">
    <source>
        <dbReference type="Pfam" id="PF00248"/>
    </source>
</evidence>
<organism evidence="3 4">
    <name type="scientific">Desulfosarcina widdelii</name>
    <dbReference type="NCBI Taxonomy" id="947919"/>
    <lineage>
        <taxon>Bacteria</taxon>
        <taxon>Pseudomonadati</taxon>
        <taxon>Thermodesulfobacteriota</taxon>
        <taxon>Desulfobacteria</taxon>
        <taxon>Desulfobacterales</taxon>
        <taxon>Desulfosarcinaceae</taxon>
        <taxon>Desulfosarcina</taxon>
    </lineage>
</organism>
<name>A0A5K7Z791_9BACT</name>
<dbReference type="RefSeq" id="WP_155305438.1">
    <property type="nucleotide sequence ID" value="NZ_AP021875.1"/>
</dbReference>
<gene>
    <name evidence="3" type="ORF">DSCW_40370</name>
</gene>
<feature type="domain" description="NADP-dependent oxidoreductase" evidence="2">
    <location>
        <begin position="16"/>
        <end position="306"/>
    </location>
</feature>
<dbReference type="PRINTS" id="PR00069">
    <property type="entry name" value="ALDKETRDTASE"/>
</dbReference>